<reference evidence="2 3" key="1">
    <citation type="journal article" date="2023" name="Insect Mol. Biol.">
        <title>Genome sequencing provides insights into the evolution of gene families encoding plant cell wall-degrading enzymes in longhorned beetles.</title>
        <authorList>
            <person name="Shin N.R."/>
            <person name="Okamura Y."/>
            <person name="Kirsch R."/>
            <person name="Pauchet Y."/>
        </authorList>
    </citation>
    <scope>NUCLEOTIDE SEQUENCE [LARGE SCALE GENOMIC DNA]</scope>
    <source>
        <strain evidence="2">EAD_L_NR</strain>
    </source>
</reference>
<dbReference type="InterPro" id="IPR043151">
    <property type="entry name" value="BAH_sf"/>
</dbReference>
<dbReference type="Proteomes" id="UP001159042">
    <property type="component" value="Unassembled WGS sequence"/>
</dbReference>
<feature type="region of interest" description="Disordered" evidence="1">
    <location>
        <begin position="308"/>
        <end position="327"/>
    </location>
</feature>
<name>A0AAV8WBD5_9CUCU</name>
<comment type="caution">
    <text evidence="2">The sequence shown here is derived from an EMBL/GenBank/DDBJ whole genome shotgun (WGS) entry which is preliminary data.</text>
</comment>
<evidence type="ECO:0000313" key="2">
    <source>
        <dbReference type="EMBL" id="KAJ8923918.1"/>
    </source>
</evidence>
<evidence type="ECO:0000313" key="3">
    <source>
        <dbReference type="Proteomes" id="UP001159042"/>
    </source>
</evidence>
<proteinExistence type="predicted"/>
<gene>
    <name evidence="2" type="ORF">NQ315_006694</name>
</gene>
<dbReference type="AlphaFoldDB" id="A0AAV8WBD5"/>
<evidence type="ECO:0000256" key="1">
    <source>
        <dbReference type="SAM" id="MobiDB-lite"/>
    </source>
</evidence>
<sequence length="397" mass="45532">MLLYASVVGTLLLFPPKVPNPKEVREKLDNRTQQNYQIYLIMNSNVSVECYYSAFKNSSYEFYRKILYNGRTYTTEDFFLINGDNNTEVAQILCIFCDQEKVVQFVVRKYIFARNMRKFLSNDDTLWFDENNEVVQDCTQDYIIGEDSIIRKCYLLIANENEGPYIIEENNLDSCLYFSCRFAMRSDGLFPILGTPSVIQTNNFKSPIMKSKSYSAKKPKYKIDSASKNSTKSRKTSNIDTTSFSPLQRNSVKRNLNVSFGTCHDETDSLLNYSIVKDDDDNSLILKLKVSDSSKKLVIPITKLDESLSPKKNSEVGNMSTRKSTRNVQRISYADYISPVKSTPKKRNKTYSETENLFYSEESSDFVSAGKKVGMLATPKKLRNGLGKENNQNSKKM</sequence>
<dbReference type="EMBL" id="JANEYG010000003">
    <property type="protein sequence ID" value="KAJ8923918.1"/>
    <property type="molecule type" value="Genomic_DNA"/>
</dbReference>
<dbReference type="Gene3D" id="2.30.30.490">
    <property type="match status" value="1"/>
</dbReference>
<feature type="region of interest" description="Disordered" evidence="1">
    <location>
        <begin position="220"/>
        <end position="244"/>
    </location>
</feature>
<accession>A0AAV8WBD5</accession>
<organism evidence="2 3">
    <name type="scientific">Exocentrus adspersus</name>
    <dbReference type="NCBI Taxonomy" id="1586481"/>
    <lineage>
        <taxon>Eukaryota</taxon>
        <taxon>Metazoa</taxon>
        <taxon>Ecdysozoa</taxon>
        <taxon>Arthropoda</taxon>
        <taxon>Hexapoda</taxon>
        <taxon>Insecta</taxon>
        <taxon>Pterygota</taxon>
        <taxon>Neoptera</taxon>
        <taxon>Endopterygota</taxon>
        <taxon>Coleoptera</taxon>
        <taxon>Polyphaga</taxon>
        <taxon>Cucujiformia</taxon>
        <taxon>Chrysomeloidea</taxon>
        <taxon>Cerambycidae</taxon>
        <taxon>Lamiinae</taxon>
        <taxon>Acanthocinini</taxon>
        <taxon>Exocentrus</taxon>
    </lineage>
</organism>
<keyword evidence="3" id="KW-1185">Reference proteome</keyword>
<protein>
    <submittedName>
        <fullName evidence="2">Uncharacterized protein</fullName>
    </submittedName>
</protein>
<feature type="compositionally biased region" description="Polar residues" evidence="1">
    <location>
        <begin position="315"/>
        <end position="327"/>
    </location>
</feature>